<dbReference type="SUPFAM" id="SSF51735">
    <property type="entry name" value="NAD(P)-binding Rossmann-fold domains"/>
    <property type="match status" value="1"/>
</dbReference>
<dbReference type="FunFam" id="3.40.50.720:FF:000036">
    <property type="entry name" value="Glutathione-regulated potassium-efflux system protein KefB"/>
    <property type="match status" value="1"/>
</dbReference>
<dbReference type="RefSeq" id="WP_076364401.1">
    <property type="nucleotide sequence ID" value="NZ_FTOM01000002.1"/>
</dbReference>
<dbReference type="EMBL" id="FTOM01000002">
    <property type="protein sequence ID" value="SIS68811.1"/>
    <property type="molecule type" value="Genomic_DNA"/>
</dbReference>
<keyword evidence="6" id="KW-0630">Potassium</keyword>
<feature type="transmembrane region" description="Helical" evidence="11">
    <location>
        <begin position="113"/>
        <end position="134"/>
    </location>
</feature>
<dbReference type="PANTHER" id="PTHR46157">
    <property type="entry name" value="K(+) EFFLUX ANTIPORTER 3, CHLOROPLASTIC"/>
    <property type="match status" value="1"/>
</dbReference>
<feature type="transmembrane region" description="Helical" evidence="11">
    <location>
        <begin position="234"/>
        <end position="262"/>
    </location>
</feature>
<evidence type="ECO:0000256" key="10">
    <source>
        <dbReference type="SAM" id="MobiDB-lite"/>
    </source>
</evidence>
<dbReference type="Gene3D" id="3.40.50.720">
    <property type="entry name" value="NAD(P)-binding Rossmann-like Domain"/>
    <property type="match status" value="1"/>
</dbReference>
<dbReference type="InterPro" id="IPR003148">
    <property type="entry name" value="RCK_N"/>
</dbReference>
<evidence type="ECO:0000256" key="7">
    <source>
        <dbReference type="ARBA" id="ARBA00022989"/>
    </source>
</evidence>
<dbReference type="Pfam" id="PF02254">
    <property type="entry name" value="TrkA_N"/>
    <property type="match status" value="1"/>
</dbReference>
<dbReference type="InterPro" id="IPR036291">
    <property type="entry name" value="NAD(P)-bd_dom_sf"/>
</dbReference>
<feature type="transmembrane region" description="Helical" evidence="11">
    <location>
        <begin position="85"/>
        <end position="107"/>
    </location>
</feature>
<feature type="transmembrane region" description="Helical" evidence="11">
    <location>
        <begin position="369"/>
        <end position="387"/>
    </location>
</feature>
<feature type="transmembrane region" description="Helical" evidence="11">
    <location>
        <begin position="6"/>
        <end position="23"/>
    </location>
</feature>
<proteinExistence type="predicted"/>
<dbReference type="STRING" id="407234.SAMN05421795_102556"/>
<keyword evidence="5 11" id="KW-0812">Transmembrane</keyword>
<feature type="transmembrane region" description="Helical" evidence="11">
    <location>
        <begin position="54"/>
        <end position="73"/>
    </location>
</feature>
<evidence type="ECO:0000256" key="1">
    <source>
        <dbReference type="ARBA" id="ARBA00004127"/>
    </source>
</evidence>
<dbReference type="InterPro" id="IPR038770">
    <property type="entry name" value="Na+/solute_symporter_sf"/>
</dbReference>
<dbReference type="PROSITE" id="PS51201">
    <property type="entry name" value="RCK_N"/>
    <property type="match status" value="1"/>
</dbReference>
<comment type="subcellular location">
    <subcellularLocation>
        <location evidence="1">Endomembrane system</location>
        <topology evidence="1">Multi-pass membrane protein</topology>
    </subcellularLocation>
</comment>
<dbReference type="GO" id="GO:1902600">
    <property type="term" value="P:proton transmembrane transport"/>
    <property type="evidence" value="ECO:0007669"/>
    <property type="project" value="InterPro"/>
</dbReference>
<keyword evidence="9 11" id="KW-0472">Membrane</keyword>
<feature type="region of interest" description="Disordered" evidence="10">
    <location>
        <begin position="605"/>
        <end position="642"/>
    </location>
</feature>
<keyword evidence="4" id="KW-0633">Potassium transport</keyword>
<feature type="domain" description="RCK N-terminal" evidence="12">
    <location>
        <begin position="411"/>
        <end position="528"/>
    </location>
</feature>
<sequence>MDSFLYQATLYLMAIVVAVPIAQRLGLGSVLGYLVVGLLIGPVFGLVGTEMNELRHVAEFGVVMMLFLIGLELEPRALWAMRDKLIGLGGLQVLITLAAVFVSAMVFNPDWRAALAMGMIFSLSSTAIVLQTLSEKKLMSTPGGRAAFSVLLAQDIAVIPMLALLPFLALPGARAVAGAEHGGHLIEGLPAWGVTLVTLGAVAGAVLAGHFLVRPLFRFAQMARLREVNTAMALVIVVGIASLMLMVGLSPALGTFLAGVMLADSEFKHELEASIEPFKGLLLGLFFITVGAGMDFSGFFAAPVLLPVYVLGLVGIKVVILYILARAFGLKAEDRWLFTLGLAQAGEFAFVLIAFAAGQRILPSSIAQMANLVVALSMLITPALFIAHELLARRMKRAGTAQPDEDEIDEQHPVIIAGMGRFGQAVNRMVTVSGFRTTVLDHDLKAVQQMRRFGFKAYFGDPTRPELLASAGIETARVLVVCLGDAEAATKLVAYARRIRPDLYIVARARDRVHVFELYRAGADDIVREVFDSSLRAARHVIEHCGLSDYEAAEAERLFDKVDQSAMRDLARVWKPGVKIEDNPEYMALAHALNRELETALSAVRPGGQRKGTQHKDDRVSEVTLSGSLTPEAEVKKDSAAS</sequence>
<feature type="transmembrane region" description="Helical" evidence="11">
    <location>
        <begin position="189"/>
        <end position="213"/>
    </location>
</feature>
<keyword evidence="3" id="KW-0050">Antiport</keyword>
<reference evidence="14" key="1">
    <citation type="submission" date="2017-01" db="EMBL/GenBank/DDBJ databases">
        <authorList>
            <person name="Varghese N."/>
            <person name="Submissions S."/>
        </authorList>
    </citation>
    <scope>NUCLEOTIDE SEQUENCE [LARGE SCALE GENOMIC DNA]</scope>
    <source>
        <strain evidence="14">DSM 18714</strain>
    </source>
</reference>
<evidence type="ECO:0000256" key="9">
    <source>
        <dbReference type="ARBA" id="ARBA00023136"/>
    </source>
</evidence>
<evidence type="ECO:0000313" key="13">
    <source>
        <dbReference type="EMBL" id="SIS68811.1"/>
    </source>
</evidence>
<evidence type="ECO:0000256" key="6">
    <source>
        <dbReference type="ARBA" id="ARBA00022958"/>
    </source>
</evidence>
<evidence type="ECO:0000313" key="14">
    <source>
        <dbReference type="Proteomes" id="UP000186098"/>
    </source>
</evidence>
<evidence type="ECO:0000256" key="8">
    <source>
        <dbReference type="ARBA" id="ARBA00023065"/>
    </source>
</evidence>
<dbReference type="Proteomes" id="UP000186098">
    <property type="component" value="Unassembled WGS sequence"/>
</dbReference>
<dbReference type="OrthoDB" id="9781411at2"/>
<dbReference type="GO" id="GO:0005886">
    <property type="term" value="C:plasma membrane"/>
    <property type="evidence" value="ECO:0007669"/>
    <property type="project" value="TreeGrafter"/>
</dbReference>
<dbReference type="Pfam" id="PF00999">
    <property type="entry name" value="Na_H_Exchanger"/>
    <property type="match status" value="1"/>
</dbReference>
<keyword evidence="8" id="KW-0406">Ion transport</keyword>
<dbReference type="GO" id="GO:0015297">
    <property type="term" value="F:antiporter activity"/>
    <property type="evidence" value="ECO:0007669"/>
    <property type="project" value="UniProtKB-KW"/>
</dbReference>
<feature type="transmembrane region" description="Helical" evidence="11">
    <location>
        <begin position="30"/>
        <end position="48"/>
    </location>
</feature>
<organism evidence="13 14">
    <name type="scientific">Phaeovulum vinaykumarii</name>
    <dbReference type="NCBI Taxonomy" id="407234"/>
    <lineage>
        <taxon>Bacteria</taxon>
        <taxon>Pseudomonadati</taxon>
        <taxon>Pseudomonadota</taxon>
        <taxon>Alphaproteobacteria</taxon>
        <taxon>Rhodobacterales</taxon>
        <taxon>Paracoccaceae</taxon>
        <taxon>Phaeovulum</taxon>
    </lineage>
</organism>
<dbReference type="PANTHER" id="PTHR46157:SF4">
    <property type="entry name" value="K(+) EFFLUX ANTIPORTER 3, CHLOROPLASTIC"/>
    <property type="match status" value="1"/>
</dbReference>
<keyword evidence="2" id="KW-0813">Transport</keyword>
<evidence type="ECO:0000256" key="3">
    <source>
        <dbReference type="ARBA" id="ARBA00022449"/>
    </source>
</evidence>
<feature type="transmembrane region" description="Helical" evidence="11">
    <location>
        <begin position="336"/>
        <end position="357"/>
    </location>
</feature>
<evidence type="ECO:0000256" key="11">
    <source>
        <dbReference type="SAM" id="Phobius"/>
    </source>
</evidence>
<protein>
    <submittedName>
        <fullName evidence="13">Kef-type potassium/proton antiporter, CPA2 family</fullName>
    </submittedName>
</protein>
<keyword evidence="7 11" id="KW-1133">Transmembrane helix</keyword>
<dbReference type="InterPro" id="IPR006153">
    <property type="entry name" value="Cation/H_exchanger_TM"/>
</dbReference>
<dbReference type="AlphaFoldDB" id="A0A1N7L4U7"/>
<evidence type="ECO:0000256" key="4">
    <source>
        <dbReference type="ARBA" id="ARBA00022538"/>
    </source>
</evidence>
<dbReference type="GO" id="GO:0012505">
    <property type="term" value="C:endomembrane system"/>
    <property type="evidence" value="ECO:0007669"/>
    <property type="project" value="UniProtKB-SubCell"/>
</dbReference>
<feature type="compositionally biased region" description="Basic and acidic residues" evidence="10">
    <location>
        <begin position="633"/>
        <end position="642"/>
    </location>
</feature>
<dbReference type="GO" id="GO:0006813">
    <property type="term" value="P:potassium ion transport"/>
    <property type="evidence" value="ECO:0007669"/>
    <property type="project" value="UniProtKB-KW"/>
</dbReference>
<evidence type="ECO:0000256" key="2">
    <source>
        <dbReference type="ARBA" id="ARBA00022448"/>
    </source>
</evidence>
<evidence type="ECO:0000256" key="5">
    <source>
        <dbReference type="ARBA" id="ARBA00022692"/>
    </source>
</evidence>
<feature type="transmembrane region" description="Helical" evidence="11">
    <location>
        <begin position="304"/>
        <end position="324"/>
    </location>
</feature>
<feature type="transmembrane region" description="Helical" evidence="11">
    <location>
        <begin position="146"/>
        <end position="169"/>
    </location>
</feature>
<evidence type="ECO:0000259" key="12">
    <source>
        <dbReference type="PROSITE" id="PS51201"/>
    </source>
</evidence>
<gene>
    <name evidence="13" type="ORF">SAMN05421795_102556</name>
</gene>
<keyword evidence="14" id="KW-1185">Reference proteome</keyword>
<accession>A0A1N7L4U7</accession>
<name>A0A1N7L4U7_9RHOB</name>
<dbReference type="Gene3D" id="1.20.1530.20">
    <property type="match status" value="1"/>
</dbReference>